<name>A0AAD7ID54_9AGAR</name>
<reference evidence="1" key="1">
    <citation type="submission" date="2023-03" db="EMBL/GenBank/DDBJ databases">
        <title>Massive genome expansion in bonnet fungi (Mycena s.s.) driven by repeated elements and novel gene families across ecological guilds.</title>
        <authorList>
            <consortium name="Lawrence Berkeley National Laboratory"/>
            <person name="Harder C.B."/>
            <person name="Miyauchi S."/>
            <person name="Viragh M."/>
            <person name="Kuo A."/>
            <person name="Thoen E."/>
            <person name="Andreopoulos B."/>
            <person name="Lu D."/>
            <person name="Skrede I."/>
            <person name="Drula E."/>
            <person name="Henrissat B."/>
            <person name="Morin E."/>
            <person name="Kohler A."/>
            <person name="Barry K."/>
            <person name="LaButti K."/>
            <person name="Morin E."/>
            <person name="Salamov A."/>
            <person name="Lipzen A."/>
            <person name="Mereny Z."/>
            <person name="Hegedus B."/>
            <person name="Baldrian P."/>
            <person name="Stursova M."/>
            <person name="Weitz H."/>
            <person name="Taylor A."/>
            <person name="Grigoriev I.V."/>
            <person name="Nagy L.G."/>
            <person name="Martin F."/>
            <person name="Kauserud H."/>
        </authorList>
    </citation>
    <scope>NUCLEOTIDE SEQUENCE</scope>
    <source>
        <strain evidence="1">CBHHK188m</strain>
    </source>
</reference>
<protein>
    <submittedName>
        <fullName evidence="1">Uncharacterized protein</fullName>
    </submittedName>
</protein>
<evidence type="ECO:0000313" key="1">
    <source>
        <dbReference type="EMBL" id="KAJ7740432.1"/>
    </source>
</evidence>
<proteinExistence type="predicted"/>
<organism evidence="1 2">
    <name type="scientific">Mycena maculata</name>
    <dbReference type="NCBI Taxonomy" id="230809"/>
    <lineage>
        <taxon>Eukaryota</taxon>
        <taxon>Fungi</taxon>
        <taxon>Dikarya</taxon>
        <taxon>Basidiomycota</taxon>
        <taxon>Agaricomycotina</taxon>
        <taxon>Agaricomycetes</taxon>
        <taxon>Agaricomycetidae</taxon>
        <taxon>Agaricales</taxon>
        <taxon>Marasmiineae</taxon>
        <taxon>Mycenaceae</taxon>
        <taxon>Mycena</taxon>
    </lineage>
</organism>
<evidence type="ECO:0000313" key="2">
    <source>
        <dbReference type="Proteomes" id="UP001215280"/>
    </source>
</evidence>
<dbReference type="EMBL" id="JARJLG010000127">
    <property type="protein sequence ID" value="KAJ7740432.1"/>
    <property type="molecule type" value="Genomic_DNA"/>
</dbReference>
<gene>
    <name evidence="1" type="ORF">DFH07DRAFT_778366</name>
</gene>
<sequence>MFGSAEHVAENEDLGFKKNWLENELEKHKFSKAEKFSLIESSNLGAAEAVVERSGLGNTFSHAERMQEPKVQLKVTLSGQLKISGRWRQLAAANCGSAAAATAAALPQLAAANCRQRPLIFSCPESVTFSCTFGSCLNNNFQLLFRLDPKQVFLATVLATLYHILSAWLKVLPKPLLSTTASAAPKLLLSRHVQLSRTFTFVRVHRGAPARGAFRLRDGRVGGGIKVGKLEIGADGSRGMDVTGPMSGPMWYKLFVVSWRTTMRIYHGRILPARRAAPRAARRARGECIEDELVLNMRPEDVFSAAHERGNTRCAYLARLMHGWAISNYWRQIMLHRFISAEGIYVTVSLGAQQVLTPAFETDEFHLCAPDFSASASGIPMMWCDPQEGQFVEIQQLYFGHPSSKTPPVGRSDRGCWSFVLGPLASWVLVDDE</sequence>
<comment type="caution">
    <text evidence="1">The sequence shown here is derived from an EMBL/GenBank/DDBJ whole genome shotgun (WGS) entry which is preliminary data.</text>
</comment>
<dbReference type="AlphaFoldDB" id="A0AAD7ID54"/>
<keyword evidence="2" id="KW-1185">Reference proteome</keyword>
<accession>A0AAD7ID54</accession>
<dbReference type="Proteomes" id="UP001215280">
    <property type="component" value="Unassembled WGS sequence"/>
</dbReference>